<dbReference type="RefSeq" id="WP_344321240.1">
    <property type="nucleotide sequence ID" value="NZ_BAAASZ010000011.1"/>
</dbReference>
<dbReference type="EMBL" id="BAAASZ010000011">
    <property type="protein sequence ID" value="GAA2432126.1"/>
    <property type="molecule type" value="Genomic_DNA"/>
</dbReference>
<gene>
    <name evidence="1" type="ORF">GCM10010405_13810</name>
</gene>
<comment type="caution">
    <text evidence="1">The sequence shown here is derived from an EMBL/GenBank/DDBJ whole genome shotgun (WGS) entry which is preliminary data.</text>
</comment>
<reference evidence="1 2" key="1">
    <citation type="journal article" date="2019" name="Int. J. Syst. Evol. Microbiol.">
        <title>The Global Catalogue of Microorganisms (GCM) 10K type strain sequencing project: providing services to taxonomists for standard genome sequencing and annotation.</title>
        <authorList>
            <consortium name="The Broad Institute Genomics Platform"/>
            <consortium name="The Broad Institute Genome Sequencing Center for Infectious Disease"/>
            <person name="Wu L."/>
            <person name="Ma J."/>
        </authorList>
    </citation>
    <scope>NUCLEOTIDE SEQUENCE [LARGE SCALE GENOMIC DNA]</scope>
    <source>
        <strain evidence="1 2">JCM 6305</strain>
    </source>
</reference>
<proteinExistence type="predicted"/>
<evidence type="ECO:0000313" key="2">
    <source>
        <dbReference type="Proteomes" id="UP001501638"/>
    </source>
</evidence>
<evidence type="ECO:0000313" key="1">
    <source>
        <dbReference type="EMBL" id="GAA2432126.1"/>
    </source>
</evidence>
<name>A0ABN3JM42_9ACTN</name>
<organism evidence="1 2">
    <name type="scientific">Streptomyces macrosporus</name>
    <dbReference type="NCBI Taxonomy" id="44032"/>
    <lineage>
        <taxon>Bacteria</taxon>
        <taxon>Bacillati</taxon>
        <taxon>Actinomycetota</taxon>
        <taxon>Actinomycetes</taxon>
        <taxon>Kitasatosporales</taxon>
        <taxon>Streptomycetaceae</taxon>
        <taxon>Streptomyces</taxon>
    </lineage>
</organism>
<sequence>MLSVVNGDGTTPNGSSIDEIVREGARRMSDAALEQARVSLEGDEPKTSRYPMLRRRLGAGEAVDDALSLLTRMV</sequence>
<keyword evidence="2" id="KW-1185">Reference proteome</keyword>
<protein>
    <submittedName>
        <fullName evidence="1">Uncharacterized protein</fullName>
    </submittedName>
</protein>
<dbReference type="Proteomes" id="UP001501638">
    <property type="component" value="Unassembled WGS sequence"/>
</dbReference>
<accession>A0ABN3JM42</accession>